<feature type="compositionally biased region" description="Basic and acidic residues" evidence="3">
    <location>
        <begin position="759"/>
        <end position="774"/>
    </location>
</feature>
<organism evidence="5 6">
    <name type="scientific">Pieris brassicae</name>
    <name type="common">White butterfly</name>
    <name type="synonym">Large white butterfly</name>
    <dbReference type="NCBI Taxonomy" id="7116"/>
    <lineage>
        <taxon>Eukaryota</taxon>
        <taxon>Metazoa</taxon>
        <taxon>Ecdysozoa</taxon>
        <taxon>Arthropoda</taxon>
        <taxon>Hexapoda</taxon>
        <taxon>Insecta</taxon>
        <taxon>Pterygota</taxon>
        <taxon>Neoptera</taxon>
        <taxon>Endopterygota</taxon>
        <taxon>Lepidoptera</taxon>
        <taxon>Glossata</taxon>
        <taxon>Ditrysia</taxon>
        <taxon>Papilionoidea</taxon>
        <taxon>Pieridae</taxon>
        <taxon>Pierinae</taxon>
        <taxon>Pieris</taxon>
    </lineage>
</organism>
<dbReference type="InterPro" id="IPR000571">
    <property type="entry name" value="Znf_CCCH"/>
</dbReference>
<evidence type="ECO:0000313" key="5">
    <source>
        <dbReference type="EMBL" id="CAH4036493.1"/>
    </source>
</evidence>
<dbReference type="GO" id="GO:0008270">
    <property type="term" value="F:zinc ion binding"/>
    <property type="evidence" value="ECO:0007669"/>
    <property type="project" value="UniProtKB-KW"/>
</dbReference>
<accession>A0A9P0TR38</accession>
<comment type="caution">
    <text evidence="5">The sequence shown here is derived from an EMBL/GenBank/DDBJ whole genome shotgun (WGS) entry which is preliminary data.</text>
</comment>
<evidence type="ECO:0000256" key="1">
    <source>
        <dbReference type="PROSITE-ProRule" id="PRU00723"/>
    </source>
</evidence>
<evidence type="ECO:0000313" key="6">
    <source>
        <dbReference type="Proteomes" id="UP001152562"/>
    </source>
</evidence>
<dbReference type="Pfam" id="PF10650">
    <property type="entry name" value="zf-C3H1"/>
    <property type="match status" value="1"/>
</dbReference>
<sequence>MACLENMDSEREEGEIVDELDNLSDISSEEEFLLRQRLEILENYNNVLERKEAKRCTIGSGKSSKNKDILSPDCFIQEQKGSSQPQIYRVIRNDKLNKRPKKPKAHVKVVSIRASKKNNSKAKKPTKLTVVSDSSEDSNDEEYKNKRRKLADAVSFTTKKIDSSSLKERLAKMLHPKPDSTIITQNTILTGTTTIPNCNIIKSITAYNSIGECDDKLLNETTTVDSIIMPADHDLKISDKEIHDTVDGIDKSDINKCDSVGSSDEDLELLRQNALETKSSKQNPVLPEVVHVDLTNNKHDSEDEDSDTEELRLICLRSALLKKAIEMKKKQKLQKRLSQNSIVHDDLIDKSENNGNITDVENIDMDIGSDAEEKEKDPITHENKLNCCKADEQNKKELITNKEELDEDEDLLRAKLLTSLSKNLPIFADINILNSAIPKNEMKPNNAVPKSKIQEKKFIIQLGDSDSEAEHEATKNLTKMHMKLAEQTEFQLKLDQFLKSTRMQVEKTTVSDIVQPVSVTPPNKFVPKAMKHLPKSEQMEYKNLVKRMRELEKLKQTRQLMLNNNLNKKNNKDMLKPRNISSNEREFMEKKLEEKIAKSRKVIAEESAKMLKLKEEAKKLSQRYKIVSNELRNITTAITLNKKQQRTVQNGLDKIRLQHQMLLKSSPMSYSTPKNPNVPTITNKKQKENDPFVKDHQNSNMLKSVKISLVNNLNKEANLVPNNSKLSVEVDVGSNKKVVKIPKTPERTVAINESPVCEETNKGDKEKIDDKEENGSDDYISPLNALGGTERRNLRKYAMTKSVDGICVRTSHYMGAAIWKEDPNAFLCPYEVDGSCRDSDCKFLHLQTQ</sequence>
<proteinExistence type="predicted"/>
<feature type="zinc finger region" description="C3H1-type" evidence="1">
    <location>
        <begin position="822"/>
        <end position="848"/>
    </location>
</feature>
<evidence type="ECO:0000256" key="2">
    <source>
        <dbReference type="SAM" id="Coils"/>
    </source>
</evidence>
<reference evidence="5" key="1">
    <citation type="submission" date="2022-05" db="EMBL/GenBank/DDBJ databases">
        <authorList>
            <person name="Okamura Y."/>
        </authorList>
    </citation>
    <scope>NUCLEOTIDE SEQUENCE</scope>
</reference>
<feature type="domain" description="C3H1-type" evidence="4">
    <location>
        <begin position="822"/>
        <end position="848"/>
    </location>
</feature>
<dbReference type="EMBL" id="CALOZG010000075">
    <property type="protein sequence ID" value="CAH4036493.1"/>
    <property type="molecule type" value="Genomic_DNA"/>
</dbReference>
<dbReference type="Proteomes" id="UP001152562">
    <property type="component" value="Unassembled WGS sequence"/>
</dbReference>
<dbReference type="InterPro" id="IPR019607">
    <property type="entry name" value="Putative_zinc-finger_domain"/>
</dbReference>
<dbReference type="AlphaFoldDB" id="A0A9P0TR38"/>
<feature type="compositionally biased region" description="Polar residues" evidence="3">
    <location>
        <begin position="666"/>
        <end position="683"/>
    </location>
</feature>
<keyword evidence="6" id="KW-1185">Reference proteome</keyword>
<gene>
    <name evidence="5" type="ORF">PIBRA_LOCUS12283</name>
</gene>
<protein>
    <recommendedName>
        <fullName evidence="4">C3H1-type domain-containing protein</fullName>
    </recommendedName>
</protein>
<name>A0A9P0TR38_PIEBR</name>
<evidence type="ECO:0000259" key="4">
    <source>
        <dbReference type="PROSITE" id="PS50103"/>
    </source>
</evidence>
<dbReference type="OrthoDB" id="8197317at2759"/>
<keyword evidence="1" id="KW-0863">Zinc-finger</keyword>
<feature type="coiled-coil region" evidence="2">
    <location>
        <begin position="388"/>
        <end position="415"/>
    </location>
</feature>
<feature type="compositionally biased region" description="Basic residues" evidence="3">
    <location>
        <begin position="98"/>
        <end position="107"/>
    </location>
</feature>
<evidence type="ECO:0000256" key="3">
    <source>
        <dbReference type="SAM" id="MobiDB-lite"/>
    </source>
</evidence>
<feature type="region of interest" description="Disordered" evidence="3">
    <location>
        <begin position="92"/>
        <end position="144"/>
    </location>
</feature>
<keyword evidence="1" id="KW-0479">Metal-binding</keyword>
<feature type="coiled-coil region" evidence="2">
    <location>
        <begin position="551"/>
        <end position="630"/>
    </location>
</feature>
<feature type="region of interest" description="Disordered" evidence="3">
    <location>
        <begin position="757"/>
        <end position="784"/>
    </location>
</feature>
<keyword evidence="1" id="KW-0862">Zinc</keyword>
<dbReference type="PROSITE" id="PS50103">
    <property type="entry name" value="ZF_C3H1"/>
    <property type="match status" value="1"/>
</dbReference>
<keyword evidence="2" id="KW-0175">Coiled coil</keyword>
<feature type="region of interest" description="Disordered" evidence="3">
    <location>
        <begin position="666"/>
        <end position="685"/>
    </location>
</feature>
<feature type="compositionally biased region" description="Basic residues" evidence="3">
    <location>
        <begin position="114"/>
        <end position="126"/>
    </location>
</feature>